<proteinExistence type="predicted"/>
<name>A0A6M6E134_PRIMG</name>
<dbReference type="Gene3D" id="1.10.3210.10">
    <property type="entry name" value="Hypothetical protein af1432"/>
    <property type="match status" value="2"/>
</dbReference>
<keyword evidence="3" id="KW-0614">Plasmid</keyword>
<evidence type="ECO:0000313" key="3">
    <source>
        <dbReference type="EMBL" id="QJX80530.1"/>
    </source>
</evidence>
<dbReference type="InterPro" id="IPR039356">
    <property type="entry name" value="YfbR/HDDC2"/>
</dbReference>
<organism evidence="3 4">
    <name type="scientific">Priestia megaterium</name>
    <name type="common">Bacillus megaterium</name>
    <dbReference type="NCBI Taxonomy" id="1404"/>
    <lineage>
        <taxon>Bacteria</taxon>
        <taxon>Bacillati</taxon>
        <taxon>Bacillota</taxon>
        <taxon>Bacilli</taxon>
        <taxon>Bacillales</taxon>
        <taxon>Bacillaceae</taxon>
        <taxon>Priestia</taxon>
    </lineage>
</organism>
<evidence type="ECO:0000313" key="4">
    <source>
        <dbReference type="Proteomes" id="UP000501076"/>
    </source>
</evidence>
<dbReference type="Pfam" id="PF12917">
    <property type="entry name" value="YfbR-like"/>
    <property type="match status" value="2"/>
</dbReference>
<feature type="domain" description="HD/PDEase" evidence="2">
    <location>
        <begin position="31"/>
        <end position="155"/>
    </location>
</feature>
<dbReference type="SMART" id="SM00471">
    <property type="entry name" value="HDc"/>
    <property type="match status" value="2"/>
</dbReference>
<dbReference type="GO" id="GO:0002953">
    <property type="term" value="F:5'-deoxynucleotidase activity"/>
    <property type="evidence" value="ECO:0007669"/>
    <property type="project" value="InterPro"/>
</dbReference>
<gene>
    <name evidence="3" type="ORF">FDZ14_31055</name>
</gene>
<keyword evidence="1" id="KW-0378">Hydrolase</keyword>
<accession>A0A6M6E134</accession>
<dbReference type="PANTHER" id="PTHR11845">
    <property type="entry name" value="5'-DEOXYNUCLEOTIDASE HDDC2"/>
    <property type="match status" value="1"/>
</dbReference>
<feature type="domain" description="HD/PDEase" evidence="2">
    <location>
        <begin position="217"/>
        <end position="342"/>
    </location>
</feature>
<dbReference type="PANTHER" id="PTHR11845:SF13">
    <property type="entry name" value="5'-DEOXYNUCLEOTIDASE HDDC2"/>
    <property type="match status" value="1"/>
</dbReference>
<dbReference type="SUPFAM" id="SSF109604">
    <property type="entry name" value="HD-domain/PDEase-like"/>
    <property type="match status" value="2"/>
</dbReference>
<dbReference type="Proteomes" id="UP000501076">
    <property type="component" value="Plasmid pFDU301A"/>
</dbReference>
<evidence type="ECO:0000259" key="2">
    <source>
        <dbReference type="SMART" id="SM00471"/>
    </source>
</evidence>
<evidence type="ECO:0000256" key="1">
    <source>
        <dbReference type="ARBA" id="ARBA00022801"/>
    </source>
</evidence>
<dbReference type="RefSeq" id="WP_171778522.1">
    <property type="nucleotide sequence ID" value="NZ_CP045273.1"/>
</dbReference>
<protein>
    <submittedName>
        <fullName evidence="3">HD domain-containing protein</fullName>
    </submittedName>
</protein>
<dbReference type="CDD" id="cd00077">
    <property type="entry name" value="HDc"/>
    <property type="match status" value="1"/>
</dbReference>
<dbReference type="AlphaFoldDB" id="A0A6M6E134"/>
<dbReference type="InterPro" id="IPR003607">
    <property type="entry name" value="HD/PDEase_dom"/>
</dbReference>
<dbReference type="GO" id="GO:0005737">
    <property type="term" value="C:cytoplasm"/>
    <property type="evidence" value="ECO:0007669"/>
    <property type="project" value="TreeGrafter"/>
</dbReference>
<reference evidence="3 4" key="1">
    <citation type="submission" date="2019-10" db="EMBL/GenBank/DDBJ databases">
        <title>Complete genome sequences for adaption low water activity.</title>
        <authorList>
            <person name="Zhao L."/>
            <person name="Zhong J."/>
        </authorList>
    </citation>
    <scope>NUCLEOTIDE SEQUENCE [LARGE SCALE GENOMIC DNA]</scope>
    <source>
        <strain evidence="3 4">FDU301</strain>
        <plasmid evidence="4">pfdu301a</plasmid>
    </source>
</reference>
<geneLocation type="plasmid" evidence="4">
    <name>pfdu301a</name>
</geneLocation>
<sequence>MGNRNPKNSELFHVLYRLSIIPRWSDFSPKYEDSTASHSYRVAVLSLLIGLTENAKYNRNLDIEKILGKAIFHDLNEVITGPIKHSTKKNEIVGKYIKDLEREASISIAECVSDSLKDYFYTYIVDAEDNTPEGRIVDLADTFDAMLFSARELQALNYFHFPQAYEDSKRRILKSEYQSVKDLVEEFEQPDSTYRKFLMTVLKMDQIKRWSGRFNAYADNDATHSFRAAAIGLFFALYEKEKHGINIDITRLIGKILFHDLPEAISGDVNGPVKHQSENIKKAFEEYETSVAKEIVQWVPSYLREYVDDYLLDPKDNTPEGIRVDIVDKTDALIKSLLEMKRNSKEYELAFKRQIGILQNKYFERPSVQFFLATILHDLYFASDFEK</sequence>
<dbReference type="EMBL" id="CP045273">
    <property type="protein sequence ID" value="QJX80530.1"/>
    <property type="molecule type" value="Genomic_DNA"/>
</dbReference>